<dbReference type="KEGG" id="vg:65129557"/>
<dbReference type="EMBL" id="MT774386">
    <property type="protein sequence ID" value="QOR59064.1"/>
    <property type="molecule type" value="Genomic_DNA"/>
</dbReference>
<keyword evidence="1" id="KW-1133">Transmembrane helix</keyword>
<proteinExistence type="predicted"/>
<dbReference type="RefSeq" id="YP_010111222.1">
    <property type="nucleotide sequence ID" value="NC_055879.1"/>
</dbReference>
<dbReference type="GeneID" id="65129557"/>
<organism evidence="2 3">
    <name type="scientific">uncultured phage cr110_1</name>
    <dbReference type="NCBI Taxonomy" id="2772070"/>
    <lineage>
        <taxon>Viruses</taxon>
        <taxon>Duplodnaviria</taxon>
        <taxon>Heunggongvirae</taxon>
        <taxon>Uroviricota</taxon>
        <taxon>Caudoviricetes</taxon>
        <taxon>Crassvirales</taxon>
        <taxon>Intestiviridae</taxon>
        <taxon>Crudevirinae</taxon>
        <taxon>Delmidovirus</taxon>
        <taxon>Delmidovirus intestinihominis</taxon>
    </lineage>
</organism>
<protein>
    <submittedName>
        <fullName evidence="2">Uncharacterized protein</fullName>
    </submittedName>
</protein>
<reference evidence="2 3" key="1">
    <citation type="submission" date="2020-07" db="EMBL/GenBank/DDBJ databases">
        <title>Taxonomic proposal: Crassvirales, a new order of highly abundant and diverse bacterial viruses.</title>
        <authorList>
            <person name="Shkoporov A.N."/>
            <person name="Stockdale S.R."/>
            <person name="Guerin E."/>
            <person name="Ross R.P."/>
            <person name="Hill C."/>
        </authorList>
    </citation>
    <scope>NUCLEOTIDE SEQUENCE [LARGE SCALE GENOMIC DNA]</scope>
</reference>
<evidence type="ECO:0000256" key="1">
    <source>
        <dbReference type="SAM" id="Phobius"/>
    </source>
</evidence>
<feature type="transmembrane region" description="Helical" evidence="1">
    <location>
        <begin position="7"/>
        <end position="24"/>
    </location>
</feature>
<sequence>MERINLMTYGVIGFICALIFGVTLNVGWEVIFVNLFIGFATAIIKCMRKGYDFYFAAGNFGLPVFVAGVITSICIALSIA</sequence>
<evidence type="ECO:0000313" key="3">
    <source>
        <dbReference type="Proteomes" id="UP000593772"/>
    </source>
</evidence>
<keyword evidence="1" id="KW-0472">Membrane</keyword>
<keyword evidence="1" id="KW-0812">Transmembrane</keyword>
<keyword evidence="3" id="KW-1185">Reference proteome</keyword>
<name>A0A7M1RY29_9CAUD</name>
<dbReference type="Proteomes" id="UP000593772">
    <property type="component" value="Segment"/>
</dbReference>
<accession>A0A7M1RY29</accession>
<feature type="transmembrane region" description="Helical" evidence="1">
    <location>
        <begin position="54"/>
        <end position="79"/>
    </location>
</feature>
<evidence type="ECO:0000313" key="2">
    <source>
        <dbReference type="EMBL" id="QOR59064.1"/>
    </source>
</evidence>